<evidence type="ECO:0000313" key="2">
    <source>
        <dbReference type="EMBL" id="MFC4305706.1"/>
    </source>
</evidence>
<organism evidence="2 3">
    <name type="scientific">Cohnella boryungensis</name>
    <dbReference type="NCBI Taxonomy" id="768479"/>
    <lineage>
        <taxon>Bacteria</taxon>
        <taxon>Bacillati</taxon>
        <taxon>Bacillota</taxon>
        <taxon>Bacilli</taxon>
        <taxon>Bacillales</taxon>
        <taxon>Paenibacillaceae</taxon>
        <taxon>Cohnella</taxon>
    </lineage>
</organism>
<evidence type="ECO:0000256" key="1">
    <source>
        <dbReference type="SAM" id="MobiDB-lite"/>
    </source>
</evidence>
<name>A0ABV8SEI8_9BACL</name>
<accession>A0ABV8SEI8</accession>
<comment type="caution">
    <text evidence="2">The sequence shown here is derived from an EMBL/GenBank/DDBJ whole genome shotgun (WGS) entry which is preliminary data.</text>
</comment>
<evidence type="ECO:0008006" key="4">
    <source>
        <dbReference type="Google" id="ProtNLM"/>
    </source>
</evidence>
<evidence type="ECO:0000313" key="3">
    <source>
        <dbReference type="Proteomes" id="UP001595755"/>
    </source>
</evidence>
<sequence>MDHEHEHEPTIAPSIDTHNTLEEDASQEEIEAGDATEVIHLFLDRTPDE</sequence>
<dbReference type="RefSeq" id="WP_204601292.1">
    <property type="nucleotide sequence ID" value="NZ_JBHSED010000040.1"/>
</dbReference>
<feature type="compositionally biased region" description="Acidic residues" evidence="1">
    <location>
        <begin position="22"/>
        <end position="34"/>
    </location>
</feature>
<keyword evidence="3" id="KW-1185">Reference proteome</keyword>
<reference evidence="3" key="1">
    <citation type="journal article" date="2019" name="Int. J. Syst. Evol. Microbiol.">
        <title>The Global Catalogue of Microorganisms (GCM) 10K type strain sequencing project: providing services to taxonomists for standard genome sequencing and annotation.</title>
        <authorList>
            <consortium name="The Broad Institute Genomics Platform"/>
            <consortium name="The Broad Institute Genome Sequencing Center for Infectious Disease"/>
            <person name="Wu L."/>
            <person name="Ma J."/>
        </authorList>
    </citation>
    <scope>NUCLEOTIDE SEQUENCE [LARGE SCALE GENOMIC DNA]</scope>
    <source>
        <strain evidence="3">CGMCC 4.1641</strain>
    </source>
</reference>
<dbReference type="Proteomes" id="UP001595755">
    <property type="component" value="Unassembled WGS sequence"/>
</dbReference>
<proteinExistence type="predicted"/>
<protein>
    <recommendedName>
        <fullName evidence="4">DUF1292 domain-containing protein</fullName>
    </recommendedName>
</protein>
<dbReference type="EMBL" id="JBHSED010000040">
    <property type="protein sequence ID" value="MFC4305706.1"/>
    <property type="molecule type" value="Genomic_DNA"/>
</dbReference>
<gene>
    <name evidence="2" type="ORF">ACFO1S_19945</name>
</gene>
<feature type="region of interest" description="Disordered" evidence="1">
    <location>
        <begin position="1"/>
        <end position="37"/>
    </location>
</feature>